<dbReference type="AlphaFoldDB" id="A0A0C9Y9B1"/>
<name>A0A0C9Y9B1_9AGAM</name>
<dbReference type="HOGENOM" id="CLU_2776920_0_0_1"/>
<protein>
    <submittedName>
        <fullName evidence="2">Uncharacterized protein</fullName>
    </submittedName>
</protein>
<feature type="transmembrane region" description="Helical" evidence="1">
    <location>
        <begin position="20"/>
        <end position="38"/>
    </location>
</feature>
<reference evidence="2 3" key="1">
    <citation type="submission" date="2014-04" db="EMBL/GenBank/DDBJ databases">
        <authorList>
            <consortium name="DOE Joint Genome Institute"/>
            <person name="Kuo A."/>
            <person name="Kohler A."/>
            <person name="Costa M.D."/>
            <person name="Nagy L.G."/>
            <person name="Floudas D."/>
            <person name="Copeland A."/>
            <person name="Barry K.W."/>
            <person name="Cichocki N."/>
            <person name="Veneault-Fourrey C."/>
            <person name="LaButti K."/>
            <person name="Lindquist E.A."/>
            <person name="Lipzen A."/>
            <person name="Lundell T."/>
            <person name="Morin E."/>
            <person name="Murat C."/>
            <person name="Sun H."/>
            <person name="Tunlid A."/>
            <person name="Henrissat B."/>
            <person name="Grigoriev I.V."/>
            <person name="Hibbett D.S."/>
            <person name="Martin F."/>
            <person name="Nordberg H.P."/>
            <person name="Cantor M.N."/>
            <person name="Hua S.X."/>
        </authorList>
    </citation>
    <scope>NUCLEOTIDE SEQUENCE [LARGE SCALE GENOMIC DNA]</scope>
    <source>
        <strain evidence="2 3">441</strain>
    </source>
</reference>
<keyword evidence="1" id="KW-0472">Membrane</keyword>
<evidence type="ECO:0000313" key="2">
    <source>
        <dbReference type="EMBL" id="KIK21295.1"/>
    </source>
</evidence>
<proteinExistence type="predicted"/>
<accession>A0A0C9Y9B1</accession>
<evidence type="ECO:0000256" key="1">
    <source>
        <dbReference type="SAM" id="Phobius"/>
    </source>
</evidence>
<reference evidence="3" key="2">
    <citation type="submission" date="2015-01" db="EMBL/GenBank/DDBJ databases">
        <title>Evolutionary Origins and Diversification of the Mycorrhizal Mutualists.</title>
        <authorList>
            <consortium name="DOE Joint Genome Institute"/>
            <consortium name="Mycorrhizal Genomics Consortium"/>
            <person name="Kohler A."/>
            <person name="Kuo A."/>
            <person name="Nagy L.G."/>
            <person name="Floudas D."/>
            <person name="Copeland A."/>
            <person name="Barry K.W."/>
            <person name="Cichocki N."/>
            <person name="Veneault-Fourrey C."/>
            <person name="LaButti K."/>
            <person name="Lindquist E.A."/>
            <person name="Lipzen A."/>
            <person name="Lundell T."/>
            <person name="Morin E."/>
            <person name="Murat C."/>
            <person name="Riley R."/>
            <person name="Ohm R."/>
            <person name="Sun H."/>
            <person name="Tunlid A."/>
            <person name="Henrissat B."/>
            <person name="Grigoriev I.V."/>
            <person name="Hibbett D.S."/>
            <person name="Martin F."/>
        </authorList>
    </citation>
    <scope>NUCLEOTIDE SEQUENCE [LARGE SCALE GENOMIC DNA]</scope>
    <source>
        <strain evidence="3">441</strain>
    </source>
</reference>
<keyword evidence="1" id="KW-1133">Transmembrane helix</keyword>
<keyword evidence="1" id="KW-0812">Transmembrane</keyword>
<dbReference type="Proteomes" id="UP000054018">
    <property type="component" value="Unassembled WGS sequence"/>
</dbReference>
<sequence length="69" mass="7935">MFLPFCPASGKLFTQARVQFLAITLYPLILGPLLPPFRLPKCDIFIALPFVFEFALSSSSYKFKRPHVW</sequence>
<organism evidence="2 3">
    <name type="scientific">Pisolithus microcarpus 441</name>
    <dbReference type="NCBI Taxonomy" id="765257"/>
    <lineage>
        <taxon>Eukaryota</taxon>
        <taxon>Fungi</taxon>
        <taxon>Dikarya</taxon>
        <taxon>Basidiomycota</taxon>
        <taxon>Agaricomycotina</taxon>
        <taxon>Agaricomycetes</taxon>
        <taxon>Agaricomycetidae</taxon>
        <taxon>Boletales</taxon>
        <taxon>Sclerodermatineae</taxon>
        <taxon>Pisolithaceae</taxon>
        <taxon>Pisolithus</taxon>
    </lineage>
</organism>
<gene>
    <name evidence="2" type="ORF">PISMIDRAFT_681533</name>
</gene>
<evidence type="ECO:0000313" key="3">
    <source>
        <dbReference type="Proteomes" id="UP000054018"/>
    </source>
</evidence>
<keyword evidence="3" id="KW-1185">Reference proteome</keyword>
<dbReference type="EMBL" id="KN833753">
    <property type="protein sequence ID" value="KIK21295.1"/>
    <property type="molecule type" value="Genomic_DNA"/>
</dbReference>